<evidence type="ECO:0000313" key="3">
    <source>
        <dbReference type="Proteomes" id="UP000053669"/>
    </source>
</evidence>
<name>A0A101RT58_9ACTN</name>
<dbReference type="Proteomes" id="UP000053669">
    <property type="component" value="Unassembled WGS sequence"/>
</dbReference>
<comment type="caution">
    <text evidence="2">The sequence shown here is derived from an EMBL/GenBank/DDBJ whole genome shotgun (WGS) entry which is preliminary data.</text>
</comment>
<dbReference type="AlphaFoldDB" id="A0A101RT58"/>
<evidence type="ECO:0000256" key="1">
    <source>
        <dbReference type="SAM" id="MobiDB-lite"/>
    </source>
</evidence>
<organism evidence="2 3">
    <name type="scientific">Streptomyces canus</name>
    <dbReference type="NCBI Taxonomy" id="58343"/>
    <lineage>
        <taxon>Bacteria</taxon>
        <taxon>Bacillati</taxon>
        <taxon>Actinomycetota</taxon>
        <taxon>Actinomycetes</taxon>
        <taxon>Kitasatosporales</taxon>
        <taxon>Streptomycetaceae</taxon>
        <taxon>Streptomyces</taxon>
        <taxon>Streptomyces aurantiacus group</taxon>
    </lineage>
</organism>
<evidence type="ECO:0000313" key="2">
    <source>
        <dbReference type="EMBL" id="KUN61266.1"/>
    </source>
</evidence>
<dbReference type="RefSeq" id="WP_059209557.1">
    <property type="nucleotide sequence ID" value="NZ_KQ948669.1"/>
</dbReference>
<dbReference type="EMBL" id="LMWU01000041">
    <property type="protein sequence ID" value="KUN61266.1"/>
    <property type="molecule type" value="Genomic_DNA"/>
</dbReference>
<reference evidence="2 3" key="1">
    <citation type="submission" date="2015-10" db="EMBL/GenBank/DDBJ databases">
        <title>Draft genome sequence of Streptomyces canus DSM 40017, type strain for the species Streptomyces canus.</title>
        <authorList>
            <person name="Ruckert C."/>
            <person name="Winkler A."/>
            <person name="Kalinowski J."/>
            <person name="Kampfer P."/>
            <person name="Glaeser S."/>
        </authorList>
    </citation>
    <scope>NUCLEOTIDE SEQUENCE [LARGE SCALE GENOMIC DNA]</scope>
    <source>
        <strain evidence="2 3">DSM 40017</strain>
    </source>
</reference>
<proteinExistence type="predicted"/>
<sequence length="142" mass="15754">MSPAPDERDRIRAAMDRILQGTPQHSNGALTIVALAQEAGVPRNALTQRHLDLKSDFYAQVRARGQVSDSEIRLRKQIVKLKELRAKDATELAQLRADVAHLVRVVNQLTVENRQLRGALSQPSSPVRALPAQPQPNERDAT</sequence>
<protein>
    <submittedName>
        <fullName evidence="2">Uncharacterized protein</fullName>
    </submittedName>
</protein>
<accession>A0A101RT58</accession>
<dbReference type="STRING" id="58343.AQJ46_35980"/>
<gene>
    <name evidence="2" type="ORF">AQJ46_35980</name>
</gene>
<feature type="region of interest" description="Disordered" evidence="1">
    <location>
        <begin position="120"/>
        <end position="142"/>
    </location>
</feature>